<name>A0A194QJP3_PAPXU</name>
<feature type="transmembrane region" description="Helical" evidence="5">
    <location>
        <begin position="347"/>
        <end position="366"/>
    </location>
</feature>
<protein>
    <submittedName>
        <fullName evidence="6">Proton-coupled folate transporter</fullName>
    </submittedName>
</protein>
<dbReference type="Proteomes" id="UP000053268">
    <property type="component" value="Unassembled WGS sequence"/>
</dbReference>
<feature type="transmembrane region" description="Helical" evidence="5">
    <location>
        <begin position="218"/>
        <end position="240"/>
    </location>
</feature>
<evidence type="ECO:0000313" key="7">
    <source>
        <dbReference type="Proteomes" id="UP000053268"/>
    </source>
</evidence>
<evidence type="ECO:0000256" key="5">
    <source>
        <dbReference type="SAM" id="Phobius"/>
    </source>
</evidence>
<keyword evidence="3 5" id="KW-1133">Transmembrane helix</keyword>
<feature type="transmembrane region" description="Helical" evidence="5">
    <location>
        <begin position="406"/>
        <end position="433"/>
    </location>
</feature>
<comment type="subcellular location">
    <subcellularLocation>
        <location evidence="1">Membrane</location>
        <topology evidence="1">Multi-pass membrane protein</topology>
    </subcellularLocation>
</comment>
<dbReference type="STRING" id="66420.A0A194QJP3"/>
<dbReference type="EMBL" id="KQ458575">
    <property type="protein sequence ID" value="KPJ05793.1"/>
    <property type="molecule type" value="Genomic_DNA"/>
</dbReference>
<dbReference type="SUPFAM" id="SSF103473">
    <property type="entry name" value="MFS general substrate transporter"/>
    <property type="match status" value="1"/>
</dbReference>
<sequence length="478" mass="53328">MTQNDDGPPETNQNINTEFVSSNNKYRITMELPLFFTMMALSLSGAVTRNIILYRTCVHSLNHSKNECEGFLSPTKANITQHLEEEVQKYEAFVSMVRITFESLAPAILSLFLGVWSDTHGRKPLVAWPLFGMCISGALTVIYSMMDFMGPWWYILTVIPTSFLGGFTSLFTGSFCYVSDITSIEKRSFRMTLVETAVSIGSVIGAISSSYVLRAVGIVYLLLIATTLYVFAYVFTIVFLKESLQGAVEGNLLSVLNFSLIKEMGKKCFKKRPNHGRAQILLLTFANSFSIFIMMGLMNLEYNYTRTKLHWAIKEYTTFSAVNTTITFLGSLIGVILIQKLLRISDLLFSMFAFLSSTVEYIIKMFAVTTWFMYLGAGVSMFKGLSSPLIRSMLTKMLPPDDIAKVFALMCAIEGVAPLVSPAIFSSLYAYTINSFPGAIYLLSSSITALCVVLLGIVQYFIWKGGSQGSFQQLEEEE</sequence>
<feature type="transmembrane region" description="Helical" evidence="5">
    <location>
        <begin position="191"/>
        <end position="212"/>
    </location>
</feature>
<dbReference type="PANTHER" id="PTHR23507:SF39">
    <property type="entry name" value="GH23453P-RELATED"/>
    <property type="match status" value="1"/>
</dbReference>
<keyword evidence="4 5" id="KW-0472">Membrane</keyword>
<dbReference type="GO" id="GO:0022857">
    <property type="term" value="F:transmembrane transporter activity"/>
    <property type="evidence" value="ECO:0007669"/>
    <property type="project" value="InterPro"/>
</dbReference>
<evidence type="ECO:0000256" key="1">
    <source>
        <dbReference type="ARBA" id="ARBA00004141"/>
    </source>
</evidence>
<feature type="transmembrane region" description="Helical" evidence="5">
    <location>
        <begin position="439"/>
        <end position="463"/>
    </location>
</feature>
<dbReference type="PANTHER" id="PTHR23507">
    <property type="entry name" value="ZGC:174356"/>
    <property type="match status" value="1"/>
</dbReference>
<evidence type="ECO:0000313" key="6">
    <source>
        <dbReference type="EMBL" id="KPJ05793.1"/>
    </source>
</evidence>
<organism evidence="6 7">
    <name type="scientific">Papilio xuthus</name>
    <name type="common">Asian swallowtail butterfly</name>
    <dbReference type="NCBI Taxonomy" id="66420"/>
    <lineage>
        <taxon>Eukaryota</taxon>
        <taxon>Metazoa</taxon>
        <taxon>Ecdysozoa</taxon>
        <taxon>Arthropoda</taxon>
        <taxon>Hexapoda</taxon>
        <taxon>Insecta</taxon>
        <taxon>Pterygota</taxon>
        <taxon>Neoptera</taxon>
        <taxon>Endopterygota</taxon>
        <taxon>Lepidoptera</taxon>
        <taxon>Glossata</taxon>
        <taxon>Ditrysia</taxon>
        <taxon>Papilionoidea</taxon>
        <taxon>Papilionidae</taxon>
        <taxon>Papilioninae</taxon>
        <taxon>Papilio</taxon>
    </lineage>
</organism>
<feature type="transmembrane region" description="Helical" evidence="5">
    <location>
        <begin position="92"/>
        <end position="113"/>
    </location>
</feature>
<accession>A0A194QJP3</accession>
<feature type="transmembrane region" description="Helical" evidence="5">
    <location>
        <begin position="280"/>
        <end position="298"/>
    </location>
</feature>
<dbReference type="InterPro" id="IPR011701">
    <property type="entry name" value="MFS"/>
</dbReference>
<proteinExistence type="predicted"/>
<evidence type="ECO:0000256" key="2">
    <source>
        <dbReference type="ARBA" id="ARBA00022692"/>
    </source>
</evidence>
<evidence type="ECO:0000256" key="4">
    <source>
        <dbReference type="ARBA" id="ARBA00023136"/>
    </source>
</evidence>
<evidence type="ECO:0000256" key="3">
    <source>
        <dbReference type="ARBA" id="ARBA00022989"/>
    </source>
</evidence>
<keyword evidence="7" id="KW-1185">Reference proteome</keyword>
<feature type="transmembrane region" description="Helical" evidence="5">
    <location>
        <begin position="32"/>
        <end position="52"/>
    </location>
</feature>
<feature type="transmembrane region" description="Helical" evidence="5">
    <location>
        <begin position="318"/>
        <end position="338"/>
    </location>
</feature>
<gene>
    <name evidence="6" type="ORF">RR46_02315</name>
</gene>
<dbReference type="Pfam" id="PF07690">
    <property type="entry name" value="MFS_1"/>
    <property type="match status" value="1"/>
</dbReference>
<feature type="transmembrane region" description="Helical" evidence="5">
    <location>
        <begin position="152"/>
        <end position="179"/>
    </location>
</feature>
<reference evidence="6 7" key="1">
    <citation type="journal article" date="2015" name="Nat. Commun.">
        <title>Outbred genome sequencing and CRISPR/Cas9 gene editing in butterflies.</title>
        <authorList>
            <person name="Li X."/>
            <person name="Fan D."/>
            <person name="Zhang W."/>
            <person name="Liu G."/>
            <person name="Zhang L."/>
            <person name="Zhao L."/>
            <person name="Fang X."/>
            <person name="Chen L."/>
            <person name="Dong Y."/>
            <person name="Chen Y."/>
            <person name="Ding Y."/>
            <person name="Zhao R."/>
            <person name="Feng M."/>
            <person name="Zhu Y."/>
            <person name="Feng Y."/>
            <person name="Jiang X."/>
            <person name="Zhu D."/>
            <person name="Xiang H."/>
            <person name="Feng X."/>
            <person name="Li S."/>
            <person name="Wang J."/>
            <person name="Zhang G."/>
            <person name="Kronforst M.R."/>
            <person name="Wang W."/>
        </authorList>
    </citation>
    <scope>NUCLEOTIDE SEQUENCE [LARGE SCALE GENOMIC DNA]</scope>
    <source>
        <strain evidence="6">Ya'a_city_454_Px</strain>
        <tissue evidence="6">Whole body</tissue>
    </source>
</reference>
<dbReference type="Gene3D" id="1.20.1250.20">
    <property type="entry name" value="MFS general substrate transporter like domains"/>
    <property type="match status" value="1"/>
</dbReference>
<dbReference type="GO" id="GO:0016020">
    <property type="term" value="C:membrane"/>
    <property type="evidence" value="ECO:0007669"/>
    <property type="project" value="UniProtKB-SubCell"/>
</dbReference>
<keyword evidence="2 5" id="KW-0812">Transmembrane</keyword>
<feature type="transmembrane region" description="Helical" evidence="5">
    <location>
        <begin position="125"/>
        <end position="146"/>
    </location>
</feature>
<dbReference type="InterPro" id="IPR036259">
    <property type="entry name" value="MFS_trans_sf"/>
</dbReference>
<dbReference type="AlphaFoldDB" id="A0A194QJP3"/>